<protein>
    <submittedName>
        <fullName evidence="13">Succinylglutamate desuccinylase</fullName>
    </submittedName>
</protein>
<dbReference type="InterPro" id="IPR038063">
    <property type="entry name" value="Transpep_catalytic_dom"/>
</dbReference>
<evidence type="ECO:0000313" key="14">
    <source>
        <dbReference type="Proteomes" id="UP000288071"/>
    </source>
</evidence>
<dbReference type="InterPro" id="IPR005490">
    <property type="entry name" value="LD_TPept_cat_dom"/>
</dbReference>
<evidence type="ECO:0000256" key="1">
    <source>
        <dbReference type="ARBA" id="ARBA00001947"/>
    </source>
</evidence>
<dbReference type="GO" id="GO:0008360">
    <property type="term" value="P:regulation of cell shape"/>
    <property type="evidence" value="ECO:0007669"/>
    <property type="project" value="UniProtKB-KW"/>
</dbReference>
<name>A0A443LPP1_9RHOB</name>
<evidence type="ECO:0000256" key="4">
    <source>
        <dbReference type="ARBA" id="ARBA00022679"/>
    </source>
</evidence>
<evidence type="ECO:0000256" key="5">
    <source>
        <dbReference type="ARBA" id="ARBA00022723"/>
    </source>
</evidence>
<feature type="domain" description="L,D-TPase catalytic" evidence="11">
    <location>
        <begin position="29"/>
        <end position="176"/>
    </location>
</feature>
<evidence type="ECO:0000256" key="10">
    <source>
        <dbReference type="ARBA" id="ARBA00023316"/>
    </source>
</evidence>
<evidence type="ECO:0000259" key="12">
    <source>
        <dbReference type="Pfam" id="PF24827"/>
    </source>
</evidence>
<feature type="domain" description="Succinylglutamate desuccinylase/Aspartoacylase catalytic" evidence="12">
    <location>
        <begin position="206"/>
        <end position="394"/>
    </location>
</feature>
<dbReference type="Pfam" id="PF24827">
    <property type="entry name" value="AstE_AspA_cat"/>
    <property type="match status" value="1"/>
</dbReference>
<dbReference type="Pfam" id="PF03734">
    <property type="entry name" value="YkuD"/>
    <property type="match status" value="1"/>
</dbReference>
<dbReference type="AlphaFoldDB" id="A0A443LPP1"/>
<proteinExistence type="inferred from homology"/>
<dbReference type="SUPFAM" id="SSF141523">
    <property type="entry name" value="L,D-transpeptidase catalytic domain-like"/>
    <property type="match status" value="1"/>
</dbReference>
<dbReference type="GO" id="GO:0016740">
    <property type="term" value="F:transferase activity"/>
    <property type="evidence" value="ECO:0007669"/>
    <property type="project" value="UniProtKB-KW"/>
</dbReference>
<dbReference type="GO" id="GO:0009252">
    <property type="term" value="P:peptidoglycan biosynthetic process"/>
    <property type="evidence" value="ECO:0007669"/>
    <property type="project" value="UniProtKB-UniPathway"/>
</dbReference>
<comment type="cofactor">
    <cofactor evidence="1">
        <name>Zn(2+)</name>
        <dbReference type="ChEBI" id="CHEBI:29105"/>
    </cofactor>
</comment>
<dbReference type="CDD" id="cd16913">
    <property type="entry name" value="YkuD_like"/>
    <property type="match status" value="1"/>
</dbReference>
<keyword evidence="14" id="KW-1185">Reference proteome</keyword>
<dbReference type="UniPathway" id="UPA00219"/>
<sequence>MSNHADVIVVRSGADHRAPHLGTLRIGDWEIPCVTGRGGLTEPSRKREGDLCTPIGVFPLRYGFYDPAVFGDAPRGLAFPFVPKPADWLWVEDTTDPLYNRFAQDGGGGGRDNEALFDLFVPVGWNDATPVIGKGSGILIHAAREDFSGSAGCVAVARSHLMPLAERLRPGMLIDIGFADTASAPARAAEPEAGGPESVTFRALQPGPRLLIAGAVHGNEPAGPAAIARAIAAFRAGALRLGRGSVTFVPVMNPLAWAQNSREGMRNLNRDLCERPVPLDNEDRLGNVICPILRAHDVLIDLHSFSAPGEAFALCGPADNDGGLEPFHRAAEEAALVRALGLPLVVHGWMAAHDRALAQRRAAGGPAGLAAHGVGTTEYMRFAGGYAVTVECGQHLDPRGPEIGWQVILNGLSHLRMIDRPLPDLPAPRELEIGEAILAADDDDRMIRQFSAGEPVRRGEVIGQRADGMPITAPADGALIFAGLTAAAGTELAFLCHFADRLARMDRSSEACAGSRPAD</sequence>
<dbReference type="GO" id="GO:0046872">
    <property type="term" value="F:metal ion binding"/>
    <property type="evidence" value="ECO:0007669"/>
    <property type="project" value="UniProtKB-KW"/>
</dbReference>
<evidence type="ECO:0000259" key="11">
    <source>
        <dbReference type="Pfam" id="PF03734"/>
    </source>
</evidence>
<keyword evidence="7" id="KW-0862">Zinc</keyword>
<comment type="caution">
    <text evidence="13">The sequence shown here is derived from an EMBL/GenBank/DDBJ whole genome shotgun (WGS) entry which is preliminary data.</text>
</comment>
<evidence type="ECO:0000256" key="7">
    <source>
        <dbReference type="ARBA" id="ARBA00022833"/>
    </source>
</evidence>
<dbReference type="Gene3D" id="3.40.630.10">
    <property type="entry name" value="Zn peptidases"/>
    <property type="match status" value="1"/>
</dbReference>
<reference evidence="14" key="1">
    <citation type="submission" date="2019-01" db="EMBL/GenBank/DDBJ databases">
        <title>Sinorhodobacter populi sp. nov. isolated from the symptomatic bark tissue of Populus euramericana canker.</title>
        <authorList>
            <person name="Li Y."/>
        </authorList>
    </citation>
    <scope>NUCLEOTIDE SEQUENCE [LARGE SCALE GENOMIC DNA]</scope>
    <source>
        <strain evidence="14">CGMCC 1.12963</strain>
    </source>
</reference>
<keyword evidence="6" id="KW-0378">Hydrolase</keyword>
<evidence type="ECO:0000256" key="9">
    <source>
        <dbReference type="ARBA" id="ARBA00022984"/>
    </source>
</evidence>
<dbReference type="EMBL" id="SAVA01000007">
    <property type="protein sequence ID" value="RWR51137.1"/>
    <property type="molecule type" value="Genomic_DNA"/>
</dbReference>
<dbReference type="RefSeq" id="WP_128156715.1">
    <property type="nucleotide sequence ID" value="NZ_JBHSOM010000030.1"/>
</dbReference>
<evidence type="ECO:0000256" key="6">
    <source>
        <dbReference type="ARBA" id="ARBA00022801"/>
    </source>
</evidence>
<keyword evidence="10" id="KW-0961">Cell wall biogenesis/degradation</keyword>
<reference evidence="13 14" key="2">
    <citation type="submission" date="2019-01" db="EMBL/GenBank/DDBJ databases">
        <title>Sinorhodobacter populi sp. nov. isolated from the symptomatic bark tissue of Populus euramericana canker.</title>
        <authorList>
            <person name="Xu G."/>
        </authorList>
    </citation>
    <scope>NUCLEOTIDE SEQUENCE [LARGE SCALE GENOMIC DNA]</scope>
    <source>
        <strain evidence="13 14">CGMCC 1.12963</strain>
    </source>
</reference>
<dbReference type="PANTHER" id="PTHR38589">
    <property type="entry name" value="BLR0621 PROTEIN"/>
    <property type="match status" value="1"/>
</dbReference>
<dbReference type="GO" id="GO:0004180">
    <property type="term" value="F:carboxypeptidase activity"/>
    <property type="evidence" value="ECO:0007669"/>
    <property type="project" value="UniProtKB-ARBA"/>
</dbReference>
<gene>
    <name evidence="13" type="ORF">EOW66_12740</name>
</gene>
<accession>A0A443LPP1</accession>
<dbReference type="InterPro" id="IPR055438">
    <property type="entry name" value="AstE_AspA_cat"/>
</dbReference>
<keyword evidence="4" id="KW-0808">Transferase</keyword>
<dbReference type="SUPFAM" id="SSF53187">
    <property type="entry name" value="Zn-dependent exopeptidases"/>
    <property type="match status" value="1"/>
</dbReference>
<evidence type="ECO:0000313" key="13">
    <source>
        <dbReference type="EMBL" id="RWR51137.1"/>
    </source>
</evidence>
<comment type="similarity">
    <text evidence="3">Belongs to the YkuD family.</text>
</comment>
<keyword evidence="9" id="KW-0573">Peptidoglycan synthesis</keyword>
<evidence type="ECO:0000256" key="8">
    <source>
        <dbReference type="ARBA" id="ARBA00022960"/>
    </source>
</evidence>
<comment type="pathway">
    <text evidence="2">Cell wall biogenesis; peptidoglycan biosynthesis.</text>
</comment>
<evidence type="ECO:0000256" key="3">
    <source>
        <dbReference type="ARBA" id="ARBA00005992"/>
    </source>
</evidence>
<dbReference type="GO" id="GO:0016788">
    <property type="term" value="F:hydrolase activity, acting on ester bonds"/>
    <property type="evidence" value="ECO:0007669"/>
    <property type="project" value="InterPro"/>
</dbReference>
<dbReference type="Proteomes" id="UP000288071">
    <property type="component" value="Unassembled WGS sequence"/>
</dbReference>
<dbReference type="PANTHER" id="PTHR38589:SF1">
    <property type="entry name" value="BLR0621 PROTEIN"/>
    <property type="match status" value="1"/>
</dbReference>
<dbReference type="GO" id="GO:0071555">
    <property type="term" value="P:cell wall organization"/>
    <property type="evidence" value="ECO:0007669"/>
    <property type="project" value="UniProtKB-KW"/>
</dbReference>
<evidence type="ECO:0000256" key="2">
    <source>
        <dbReference type="ARBA" id="ARBA00004752"/>
    </source>
</evidence>
<organism evidence="13 14">
    <name type="scientific">Paenirhodobacter huangdaonensis</name>
    <dbReference type="NCBI Taxonomy" id="2501515"/>
    <lineage>
        <taxon>Bacteria</taxon>
        <taxon>Pseudomonadati</taxon>
        <taxon>Pseudomonadota</taxon>
        <taxon>Alphaproteobacteria</taxon>
        <taxon>Rhodobacterales</taxon>
        <taxon>Rhodobacter group</taxon>
        <taxon>Paenirhodobacter</taxon>
    </lineage>
</organism>
<keyword evidence="5" id="KW-0479">Metal-binding</keyword>
<keyword evidence="8" id="KW-0133">Cell shape</keyword>